<gene>
    <name evidence="1" type="primary">Cnig_chr_II.g4791</name>
    <name evidence="1" type="ORF">B9Z55_004791</name>
</gene>
<evidence type="ECO:0000313" key="2">
    <source>
        <dbReference type="Proteomes" id="UP000230233"/>
    </source>
</evidence>
<proteinExistence type="predicted"/>
<keyword evidence="2" id="KW-1185">Reference proteome</keyword>
<dbReference type="EMBL" id="PDUG01000002">
    <property type="protein sequence ID" value="PIC44421.1"/>
    <property type="molecule type" value="Genomic_DNA"/>
</dbReference>
<evidence type="ECO:0000313" key="1">
    <source>
        <dbReference type="EMBL" id="PIC44421.1"/>
    </source>
</evidence>
<sequence length="84" mass="9107">MSSASEASWQWASSNSFHHLTSNVVLLADPSRISVKIVSSHRRIVRIPSIPAALEPSCKSDSTTTPRSDFSLISPAYIAPVDQI</sequence>
<dbReference type="AlphaFoldDB" id="A0A2G5UYC1"/>
<organism evidence="1 2">
    <name type="scientific">Caenorhabditis nigoni</name>
    <dbReference type="NCBI Taxonomy" id="1611254"/>
    <lineage>
        <taxon>Eukaryota</taxon>
        <taxon>Metazoa</taxon>
        <taxon>Ecdysozoa</taxon>
        <taxon>Nematoda</taxon>
        <taxon>Chromadorea</taxon>
        <taxon>Rhabditida</taxon>
        <taxon>Rhabditina</taxon>
        <taxon>Rhabditomorpha</taxon>
        <taxon>Rhabditoidea</taxon>
        <taxon>Rhabditidae</taxon>
        <taxon>Peloderinae</taxon>
        <taxon>Caenorhabditis</taxon>
    </lineage>
</organism>
<accession>A0A2G5UYC1</accession>
<dbReference type="Proteomes" id="UP000230233">
    <property type="component" value="Chromosome II"/>
</dbReference>
<reference evidence="2" key="1">
    <citation type="submission" date="2017-10" db="EMBL/GenBank/DDBJ databases">
        <title>Rapid genome shrinkage in a self-fertile nematode reveals novel sperm competition proteins.</title>
        <authorList>
            <person name="Yin D."/>
            <person name="Schwarz E.M."/>
            <person name="Thomas C.G."/>
            <person name="Felde R.L."/>
            <person name="Korf I.F."/>
            <person name="Cutter A.D."/>
            <person name="Schartner C.M."/>
            <person name="Ralston E.J."/>
            <person name="Meyer B.J."/>
            <person name="Haag E.S."/>
        </authorList>
    </citation>
    <scope>NUCLEOTIDE SEQUENCE [LARGE SCALE GENOMIC DNA]</scope>
    <source>
        <strain evidence="2">JU1422</strain>
    </source>
</reference>
<comment type="caution">
    <text evidence="1">The sequence shown here is derived from an EMBL/GenBank/DDBJ whole genome shotgun (WGS) entry which is preliminary data.</text>
</comment>
<name>A0A2G5UYC1_9PELO</name>
<protein>
    <submittedName>
        <fullName evidence="1">Uncharacterized protein</fullName>
    </submittedName>
</protein>